<dbReference type="Gene3D" id="3.30.70.1560">
    <property type="entry name" value="Alpha-L RNA-binding motif"/>
    <property type="match status" value="1"/>
</dbReference>
<dbReference type="InterPro" id="IPR000748">
    <property type="entry name" value="PsdUridine_synth_RsuA/RluB/E/F"/>
</dbReference>
<dbReference type="InterPro" id="IPR020094">
    <property type="entry name" value="TruA/RsuA/RluB/E/F_N"/>
</dbReference>
<dbReference type="InterPro" id="IPR020103">
    <property type="entry name" value="PsdUridine_synth_cat_dom_sf"/>
</dbReference>
<dbReference type="Gene3D" id="3.30.70.580">
    <property type="entry name" value="Pseudouridine synthase I, catalytic domain, N-terminal subdomain"/>
    <property type="match status" value="1"/>
</dbReference>
<keyword evidence="2 4" id="KW-0694">RNA-binding</keyword>
<dbReference type="InterPro" id="IPR042092">
    <property type="entry name" value="PsdUridine_s_RsuA/RluB/E/F_cat"/>
</dbReference>
<dbReference type="CDD" id="cd00165">
    <property type="entry name" value="S4"/>
    <property type="match status" value="1"/>
</dbReference>
<dbReference type="Gene3D" id="3.10.290.10">
    <property type="entry name" value="RNA-binding S4 domain"/>
    <property type="match status" value="1"/>
</dbReference>
<dbReference type="PANTHER" id="PTHR47683:SF4">
    <property type="entry name" value="PSEUDOURIDINE SYNTHASE"/>
    <property type="match status" value="1"/>
</dbReference>
<dbReference type="FunFam" id="3.30.70.1560:FF:000001">
    <property type="entry name" value="Pseudouridine synthase"/>
    <property type="match status" value="1"/>
</dbReference>
<dbReference type="RefSeq" id="WP_368652416.1">
    <property type="nucleotide sequence ID" value="NZ_CP162599.1"/>
</dbReference>
<dbReference type="PROSITE" id="PS01149">
    <property type="entry name" value="PSI_RSU"/>
    <property type="match status" value="1"/>
</dbReference>
<dbReference type="EMBL" id="CP162599">
    <property type="protein sequence ID" value="XDK31690.1"/>
    <property type="molecule type" value="Genomic_DNA"/>
</dbReference>
<protein>
    <recommendedName>
        <fullName evidence="5">Pseudouridine synthase</fullName>
        <ecNumber evidence="5">5.4.99.-</ecNumber>
    </recommendedName>
</protein>
<dbReference type="GO" id="GO:0003723">
    <property type="term" value="F:RNA binding"/>
    <property type="evidence" value="ECO:0007669"/>
    <property type="project" value="UniProtKB-KW"/>
</dbReference>
<feature type="domain" description="RNA-binding S4" evidence="6">
    <location>
        <begin position="1"/>
        <end position="59"/>
    </location>
</feature>
<evidence type="ECO:0000256" key="4">
    <source>
        <dbReference type="PROSITE-ProRule" id="PRU00182"/>
    </source>
</evidence>
<dbReference type="GO" id="GO:0005829">
    <property type="term" value="C:cytosol"/>
    <property type="evidence" value="ECO:0007669"/>
    <property type="project" value="UniProtKB-ARBA"/>
</dbReference>
<dbReference type="EC" id="5.4.99.-" evidence="5"/>
<keyword evidence="3 5" id="KW-0413">Isomerase</keyword>
<evidence type="ECO:0000256" key="3">
    <source>
        <dbReference type="ARBA" id="ARBA00023235"/>
    </source>
</evidence>
<dbReference type="SMART" id="SM00363">
    <property type="entry name" value="S4"/>
    <property type="match status" value="1"/>
</dbReference>
<dbReference type="PANTHER" id="PTHR47683">
    <property type="entry name" value="PSEUDOURIDINE SYNTHASE FAMILY PROTEIN-RELATED"/>
    <property type="match status" value="1"/>
</dbReference>
<evidence type="ECO:0000256" key="5">
    <source>
        <dbReference type="RuleBase" id="RU003887"/>
    </source>
</evidence>
<dbReference type="InterPro" id="IPR018496">
    <property type="entry name" value="PsdUridine_synth_RsuA/RluB_CS"/>
</dbReference>
<name>A0AB39HMD5_9BACI</name>
<evidence type="ECO:0000256" key="1">
    <source>
        <dbReference type="ARBA" id="ARBA00008348"/>
    </source>
</evidence>
<dbReference type="Pfam" id="PF00849">
    <property type="entry name" value="PseudoU_synth_2"/>
    <property type="match status" value="1"/>
</dbReference>
<accession>A0AB39HMD5</accession>
<dbReference type="SUPFAM" id="SSF55174">
    <property type="entry name" value="Alpha-L RNA-binding motif"/>
    <property type="match status" value="1"/>
</dbReference>
<dbReference type="InterPro" id="IPR050343">
    <property type="entry name" value="RsuA_PseudoU_synthase"/>
</dbReference>
<dbReference type="SUPFAM" id="SSF55120">
    <property type="entry name" value="Pseudouridine synthase"/>
    <property type="match status" value="1"/>
</dbReference>
<evidence type="ECO:0000313" key="7">
    <source>
        <dbReference type="EMBL" id="XDK31690.1"/>
    </source>
</evidence>
<sequence length="240" mass="27208">MRLDKLLAKTGFGSRKNVKQLIREKRVTINDAIVRDPSQHVNLNAEKVLVDGAPVNYQEFYYLMLNKAPGYISATEDRVEKTVIDLLPQHYQALKLFPVGRLDKDTEGLLLLTNDGELGHILTSPRQEIIKVYYAKIIGKVTEEDVEAFAKGLTLKDGYVAKPAQLKIKSADEISEIEVTITEGKFHQVKRMFEAVGKEVQYLQRIKMGEIELDRTLAIGDFRELKEAELAYCLGLKEGR</sequence>
<evidence type="ECO:0000256" key="2">
    <source>
        <dbReference type="ARBA" id="ARBA00022884"/>
    </source>
</evidence>
<dbReference type="InterPro" id="IPR006145">
    <property type="entry name" value="PsdUridine_synth_RsuA/RluA"/>
</dbReference>
<dbReference type="Pfam" id="PF01479">
    <property type="entry name" value="S4"/>
    <property type="match status" value="1"/>
</dbReference>
<organism evidence="7">
    <name type="scientific">Ornithinibacillus sp. 4-3</name>
    <dbReference type="NCBI Taxonomy" id="3231488"/>
    <lineage>
        <taxon>Bacteria</taxon>
        <taxon>Bacillati</taxon>
        <taxon>Bacillota</taxon>
        <taxon>Bacilli</taxon>
        <taxon>Bacillales</taxon>
        <taxon>Bacillaceae</taxon>
        <taxon>Ornithinibacillus</taxon>
    </lineage>
</organism>
<evidence type="ECO:0000259" key="6">
    <source>
        <dbReference type="SMART" id="SM00363"/>
    </source>
</evidence>
<reference evidence="7" key="1">
    <citation type="submission" date="2024-07" db="EMBL/GenBank/DDBJ databases">
        <title>Halotolerant mesophilic bacterium Ornithinibacillus sp. 4-3, sp. nov., isolated from soil.</title>
        <authorList>
            <person name="Sidarenka A.V."/>
            <person name="Guliayeva D.E."/>
            <person name="Leanovich S.I."/>
            <person name="Hileuskaya K.S."/>
            <person name="Akhremchuk A.E."/>
            <person name="Sikolenko M.A."/>
            <person name="Valentovich L.N."/>
        </authorList>
    </citation>
    <scope>NUCLEOTIDE SEQUENCE</scope>
    <source>
        <strain evidence="7">4-3</strain>
    </source>
</reference>
<dbReference type="GO" id="GO:0000455">
    <property type="term" value="P:enzyme-directed rRNA pseudouridine synthesis"/>
    <property type="evidence" value="ECO:0007669"/>
    <property type="project" value="UniProtKB-ARBA"/>
</dbReference>
<dbReference type="InterPro" id="IPR036986">
    <property type="entry name" value="S4_RNA-bd_sf"/>
</dbReference>
<dbReference type="PROSITE" id="PS50889">
    <property type="entry name" value="S4"/>
    <property type="match status" value="1"/>
</dbReference>
<dbReference type="CDD" id="cd02553">
    <property type="entry name" value="PseudoU_synth_RsuA"/>
    <property type="match status" value="1"/>
</dbReference>
<dbReference type="NCBIfam" id="TIGR00093">
    <property type="entry name" value="pseudouridine synthase"/>
    <property type="match status" value="1"/>
</dbReference>
<dbReference type="GO" id="GO:0120159">
    <property type="term" value="F:rRNA pseudouridine synthase activity"/>
    <property type="evidence" value="ECO:0007669"/>
    <property type="project" value="UniProtKB-ARBA"/>
</dbReference>
<comment type="similarity">
    <text evidence="1 5">Belongs to the pseudouridine synthase RsuA family.</text>
</comment>
<proteinExistence type="inferred from homology"/>
<gene>
    <name evidence="7" type="ORF">AB4Y30_11705</name>
</gene>
<dbReference type="InterPro" id="IPR002942">
    <property type="entry name" value="S4_RNA-bd"/>
</dbReference>
<dbReference type="AlphaFoldDB" id="A0AB39HMD5"/>